<keyword evidence="1" id="KW-1133">Transmembrane helix</keyword>
<dbReference type="EMBL" id="CAXAMN010019335">
    <property type="protein sequence ID" value="CAK9054092.1"/>
    <property type="molecule type" value="Genomic_DNA"/>
</dbReference>
<keyword evidence="1" id="KW-0472">Membrane</keyword>
<keyword evidence="3" id="KW-1185">Reference proteome</keyword>
<feature type="transmembrane region" description="Helical" evidence="1">
    <location>
        <begin position="64"/>
        <end position="94"/>
    </location>
</feature>
<proteinExistence type="predicted"/>
<dbReference type="Proteomes" id="UP001642484">
    <property type="component" value="Unassembled WGS sequence"/>
</dbReference>
<evidence type="ECO:0000313" key="2">
    <source>
        <dbReference type="EMBL" id="CAK9054092.1"/>
    </source>
</evidence>
<accession>A0ABP0MTT5</accession>
<evidence type="ECO:0000313" key="3">
    <source>
        <dbReference type="Proteomes" id="UP001642484"/>
    </source>
</evidence>
<protein>
    <submittedName>
        <fullName evidence="2">Uncharacterized protein</fullName>
    </submittedName>
</protein>
<gene>
    <name evidence="2" type="ORF">CCMP2556_LOCUS27092</name>
</gene>
<name>A0ABP0MTT5_9DINO</name>
<keyword evidence="1" id="KW-0812">Transmembrane</keyword>
<sequence length="636" mass="71489">MDEKDLSKPAAAASASDVHADVIGAAEEDLPFLPNFLQGSSLQTIIGRPHKNERHCWRNRTCRLALLVLVVLILGTACLASPVVVAILALSYWYNHGKHDVPCPWYMHDALCNWPRLYGGSSGALPALNISEGNMLWQDPKDPNVQEAMSEAVKALRHAQPQEFEKDLCNFIELWLPRLGLNGLIDLLLGLEMIREGNEGVVWDVDLDDMREELVEISENWKHDLGAYVIARLQYHPVANRTKYVNDAVEVAGSLKLTGGPLHAITWMEMTTFLRSKGWKDANGLWDFALSKACVLFKELPGLFVHCIHGVGHGAMASGVLLAMEPGERAKYEKMDVCPKIRHGTTGRAMTQKMLDIALAICRDAPDKQLGYVCAGGVFMEYWKSTGGDWTPKYDGQAVSREPDVVVELGWSNNHDRVADPPDEVWSFEHTCLYSDFPATCFRFEPGLGVETQRNSLNDLEDISIYEPCTQSSWSSKVTFDPKHLRGCILGRSFHLYRDFDFWRHGRYAMKKGQLGLGQLERLFTLAEWCSMYEPQGASHFANKTTTLKLKFPTNPMLRTYGNWLACIAGSMASVAFVVEEEGIEDGIVEDHCEQILDQRGLRLCIDIGLSRHLRSLPEMRIWPNEILEQEDVQPT</sequence>
<comment type="caution">
    <text evidence="2">The sequence shown here is derived from an EMBL/GenBank/DDBJ whole genome shotgun (WGS) entry which is preliminary data.</text>
</comment>
<organism evidence="2 3">
    <name type="scientific">Durusdinium trenchii</name>
    <dbReference type="NCBI Taxonomy" id="1381693"/>
    <lineage>
        <taxon>Eukaryota</taxon>
        <taxon>Sar</taxon>
        <taxon>Alveolata</taxon>
        <taxon>Dinophyceae</taxon>
        <taxon>Suessiales</taxon>
        <taxon>Symbiodiniaceae</taxon>
        <taxon>Durusdinium</taxon>
    </lineage>
</organism>
<reference evidence="2 3" key="1">
    <citation type="submission" date="2024-02" db="EMBL/GenBank/DDBJ databases">
        <authorList>
            <person name="Chen Y."/>
            <person name="Shah S."/>
            <person name="Dougan E. K."/>
            <person name="Thang M."/>
            <person name="Chan C."/>
        </authorList>
    </citation>
    <scope>NUCLEOTIDE SEQUENCE [LARGE SCALE GENOMIC DNA]</scope>
</reference>
<evidence type="ECO:0000256" key="1">
    <source>
        <dbReference type="SAM" id="Phobius"/>
    </source>
</evidence>